<evidence type="ECO:0000256" key="2">
    <source>
        <dbReference type="ARBA" id="ARBA00012251"/>
    </source>
</evidence>
<dbReference type="GO" id="GO:0008270">
    <property type="term" value="F:zinc ion binding"/>
    <property type="evidence" value="ECO:0007669"/>
    <property type="project" value="UniProtKB-KW"/>
</dbReference>
<proteinExistence type="predicted"/>
<dbReference type="InterPro" id="IPR031127">
    <property type="entry name" value="E3_UB_ligase_RBR"/>
</dbReference>
<keyword evidence="6 9" id="KW-0863">Zinc-finger</keyword>
<keyword evidence="11" id="KW-0812">Transmembrane</keyword>
<dbReference type="EC" id="2.3.2.31" evidence="2"/>
<evidence type="ECO:0000256" key="11">
    <source>
        <dbReference type="SAM" id="Phobius"/>
    </source>
</evidence>
<dbReference type="AlphaFoldDB" id="A0AAD5WR47"/>
<dbReference type="GO" id="GO:0016567">
    <property type="term" value="P:protein ubiquitination"/>
    <property type="evidence" value="ECO:0007669"/>
    <property type="project" value="InterPro"/>
</dbReference>
<evidence type="ECO:0000259" key="12">
    <source>
        <dbReference type="PROSITE" id="PS50089"/>
    </source>
</evidence>
<keyword evidence="11" id="KW-1133">Transmembrane helix</keyword>
<keyword evidence="15" id="KW-1185">Reference proteome</keyword>
<evidence type="ECO:0000256" key="9">
    <source>
        <dbReference type="PROSITE-ProRule" id="PRU00175"/>
    </source>
</evidence>
<dbReference type="InterPro" id="IPR001841">
    <property type="entry name" value="Znf_RING"/>
</dbReference>
<keyword evidence="11" id="KW-0472">Membrane</keyword>
<evidence type="ECO:0000256" key="8">
    <source>
        <dbReference type="ARBA" id="ARBA00022833"/>
    </source>
</evidence>
<dbReference type="InterPro" id="IPR002867">
    <property type="entry name" value="IBR_dom"/>
</dbReference>
<dbReference type="InterPro" id="IPR044066">
    <property type="entry name" value="TRIAD_supradom"/>
</dbReference>
<feature type="domain" description="RING-type" evidence="12">
    <location>
        <begin position="385"/>
        <end position="440"/>
    </location>
</feature>
<name>A0AAD5WR47_9PEZI</name>
<gene>
    <name evidence="14" type="ORF">MKZ38_005137</name>
</gene>
<evidence type="ECO:0000256" key="7">
    <source>
        <dbReference type="ARBA" id="ARBA00022786"/>
    </source>
</evidence>
<evidence type="ECO:0000256" key="1">
    <source>
        <dbReference type="ARBA" id="ARBA00001798"/>
    </source>
</evidence>
<evidence type="ECO:0000256" key="10">
    <source>
        <dbReference type="SAM" id="MobiDB-lite"/>
    </source>
</evidence>
<keyword evidence="8" id="KW-0862">Zinc</keyword>
<dbReference type="Gene3D" id="1.20.120.1750">
    <property type="match status" value="1"/>
</dbReference>
<feature type="region of interest" description="Disordered" evidence="10">
    <location>
        <begin position="621"/>
        <end position="642"/>
    </location>
</feature>
<dbReference type="PROSITE" id="PS51873">
    <property type="entry name" value="TRIAD"/>
    <property type="match status" value="1"/>
</dbReference>
<dbReference type="PROSITE" id="PS50089">
    <property type="entry name" value="ZF_RING_2"/>
    <property type="match status" value="1"/>
</dbReference>
<accession>A0AAD5WR47</accession>
<evidence type="ECO:0000313" key="15">
    <source>
        <dbReference type="Proteomes" id="UP001201980"/>
    </source>
</evidence>
<evidence type="ECO:0000256" key="4">
    <source>
        <dbReference type="ARBA" id="ARBA00022723"/>
    </source>
</evidence>
<feature type="compositionally biased region" description="Polar residues" evidence="10">
    <location>
        <begin position="219"/>
        <end position="234"/>
    </location>
</feature>
<reference evidence="14" key="1">
    <citation type="submission" date="2022-07" db="EMBL/GenBank/DDBJ databases">
        <title>Draft genome sequence of Zalerion maritima ATCC 34329, a (micro)plastics degrading marine fungus.</title>
        <authorList>
            <person name="Paco A."/>
            <person name="Goncalves M.F.M."/>
            <person name="Rocha-Santos T.A.P."/>
            <person name="Alves A."/>
        </authorList>
    </citation>
    <scope>NUCLEOTIDE SEQUENCE</scope>
    <source>
        <strain evidence="14">ATCC 34329</strain>
    </source>
</reference>
<dbReference type="SMART" id="SM00647">
    <property type="entry name" value="IBR"/>
    <property type="match status" value="1"/>
</dbReference>
<dbReference type="CDD" id="cd20336">
    <property type="entry name" value="Rcat_RBR"/>
    <property type="match status" value="1"/>
</dbReference>
<dbReference type="SUPFAM" id="SSF57850">
    <property type="entry name" value="RING/U-box"/>
    <property type="match status" value="3"/>
</dbReference>
<dbReference type="EMBL" id="JAKWBI020000309">
    <property type="protein sequence ID" value="KAJ2896838.1"/>
    <property type="molecule type" value="Genomic_DNA"/>
</dbReference>
<comment type="caution">
    <text evidence="14">The sequence shown here is derived from an EMBL/GenBank/DDBJ whole genome shotgun (WGS) entry which is preliminary data.</text>
</comment>
<feature type="region of interest" description="Disordered" evidence="10">
    <location>
        <begin position="76"/>
        <end position="114"/>
    </location>
</feature>
<evidence type="ECO:0000256" key="5">
    <source>
        <dbReference type="ARBA" id="ARBA00022737"/>
    </source>
</evidence>
<evidence type="ECO:0000259" key="13">
    <source>
        <dbReference type="PROSITE" id="PS51873"/>
    </source>
</evidence>
<feature type="transmembrane region" description="Helical" evidence="11">
    <location>
        <begin position="20"/>
        <end position="45"/>
    </location>
</feature>
<dbReference type="CDD" id="cd20335">
    <property type="entry name" value="BRcat_RBR"/>
    <property type="match status" value="1"/>
</dbReference>
<dbReference type="GO" id="GO:0061630">
    <property type="term" value="F:ubiquitin protein ligase activity"/>
    <property type="evidence" value="ECO:0007669"/>
    <property type="project" value="UniProtKB-EC"/>
</dbReference>
<keyword evidence="5" id="KW-0677">Repeat</keyword>
<feature type="domain" description="RING-type" evidence="13">
    <location>
        <begin position="381"/>
        <end position="687"/>
    </location>
</feature>
<comment type="catalytic activity">
    <reaction evidence="1">
        <text>[E2 ubiquitin-conjugating enzyme]-S-ubiquitinyl-L-cysteine + [acceptor protein]-L-lysine = [E2 ubiquitin-conjugating enzyme]-L-cysteine + [acceptor protein]-N(6)-ubiquitinyl-L-lysine.</text>
        <dbReference type="EC" id="2.3.2.31"/>
    </reaction>
</comment>
<protein>
    <recommendedName>
        <fullName evidence="2">RBR-type E3 ubiquitin transferase</fullName>
        <ecNumber evidence="2">2.3.2.31</ecNumber>
    </recommendedName>
</protein>
<dbReference type="Proteomes" id="UP001201980">
    <property type="component" value="Unassembled WGS sequence"/>
</dbReference>
<feature type="region of interest" description="Disordered" evidence="10">
    <location>
        <begin position="212"/>
        <end position="244"/>
    </location>
</feature>
<evidence type="ECO:0000256" key="6">
    <source>
        <dbReference type="ARBA" id="ARBA00022771"/>
    </source>
</evidence>
<evidence type="ECO:0000313" key="14">
    <source>
        <dbReference type="EMBL" id="KAJ2896838.1"/>
    </source>
</evidence>
<evidence type="ECO:0000256" key="3">
    <source>
        <dbReference type="ARBA" id="ARBA00022679"/>
    </source>
</evidence>
<dbReference type="PANTHER" id="PTHR11685">
    <property type="entry name" value="RBR FAMILY RING FINGER AND IBR DOMAIN-CONTAINING"/>
    <property type="match status" value="1"/>
</dbReference>
<keyword evidence="7" id="KW-0833">Ubl conjugation pathway</keyword>
<organism evidence="14 15">
    <name type="scientific">Zalerion maritima</name>
    <dbReference type="NCBI Taxonomy" id="339359"/>
    <lineage>
        <taxon>Eukaryota</taxon>
        <taxon>Fungi</taxon>
        <taxon>Dikarya</taxon>
        <taxon>Ascomycota</taxon>
        <taxon>Pezizomycotina</taxon>
        <taxon>Sordariomycetes</taxon>
        <taxon>Lulworthiomycetidae</taxon>
        <taxon>Lulworthiales</taxon>
        <taxon>Lulworthiaceae</taxon>
        <taxon>Zalerion</taxon>
    </lineage>
</organism>
<keyword evidence="3" id="KW-0808">Transferase</keyword>
<dbReference type="Pfam" id="PF01485">
    <property type="entry name" value="IBR"/>
    <property type="match status" value="1"/>
</dbReference>
<sequence>MRLSGWFTSHSSYKNTPPLFWPGDCAAAFLFLGVLFFTSIVFLLAPVPAGNCVFLHFSQLASAMIRQWFRRKFSTIGPENHQPNQDSDTNRPGALKITDPTPRESPPTDHTAQWAAQQTQIIFTAPEDLEPPSGEINNNWNGNAANVPAQQPRGGFEERVPNHVSTRSFASLRTSSSVPLFPRAVSTQDAASARGQPLHPISTHATVTTSAGIPGASAYTRNGQTVEPSTSNGIANGGPVAPLRPLARQSAAGPAYLPTWMSSTAPRSSKPVNDHPLAVFQTSLQVSDPLRYGRNTPRTWSVENAEWAKLPTQRLELDSTPQQTQFPVLAPVREPIQQPGQQPVPEPVRQPFQAPEQNQAPVSPVFDINDHWWDELEVVDDTRECAICADEKLNHLFPSKSLTDECIHIPNTCLECLETHIRTRMGDELWHAKVITCPECLSPLEYDEIRQYADPATFERHTTLLTNTTLFSLPNFFKCVSPGCDSGQIHDSGSNAPIVACIVCGHRACFTHKVPWHHTMSCDEYDNFIASPETFRSQFDLENERVAQEAENKRLERMAQEEMDRAYAQQLMAEEEEREENERQAQIEREERELRMEAERARIEEERRQREEERLRMVEEAAKRQREEGMSQTTISRITKPCPNCSRPIEKNDGCDHMTYIMKNDNSMHQSTCPWHPDNIAEPSGSR</sequence>
<keyword evidence="4" id="KW-0479">Metal-binding</keyword>